<comment type="caution">
    <text evidence="6">The sequence shown here is derived from an EMBL/GenBank/DDBJ whole genome shotgun (WGS) entry which is preliminary data.</text>
</comment>
<proteinExistence type="predicted"/>
<keyword evidence="1" id="KW-0540">Nuclease</keyword>
<sequence>MTKSPRKDVRSPIKILVDTNIWLDYFLARGAHHHAVSTFIAMAYGHEDIALYVPSLSLKDLAYQLASLMKLDARRAGKDITPDIAAAAREVSWGCVRNVLEKALVAPIGHAEVLGAFTYKRVHDDFEDDLVLAALDAVGANFLMTHDDALRRHAGNFCITSEEGLELLTELDG</sequence>
<evidence type="ECO:0000313" key="7">
    <source>
        <dbReference type="Proteomes" id="UP000195781"/>
    </source>
</evidence>
<dbReference type="AlphaFoldDB" id="A0A1Y3XUT0"/>
<evidence type="ECO:0000256" key="3">
    <source>
        <dbReference type="ARBA" id="ARBA00022801"/>
    </source>
</evidence>
<keyword evidence="7" id="KW-1185">Reference proteome</keyword>
<evidence type="ECO:0000256" key="1">
    <source>
        <dbReference type="ARBA" id="ARBA00022722"/>
    </source>
</evidence>
<dbReference type="EMBL" id="NFIE01000004">
    <property type="protein sequence ID" value="OUN89313.1"/>
    <property type="molecule type" value="Genomic_DNA"/>
</dbReference>
<dbReference type="GO" id="GO:0016787">
    <property type="term" value="F:hydrolase activity"/>
    <property type="evidence" value="ECO:0007669"/>
    <property type="project" value="UniProtKB-KW"/>
</dbReference>
<keyword evidence="3" id="KW-0378">Hydrolase</keyword>
<dbReference type="Proteomes" id="UP000195781">
    <property type="component" value="Unassembled WGS sequence"/>
</dbReference>
<name>A0A1Y3XUT0_9ACTN</name>
<evidence type="ECO:0000256" key="2">
    <source>
        <dbReference type="ARBA" id="ARBA00022723"/>
    </source>
</evidence>
<accession>A0A1Y3XUT0</accession>
<dbReference type="InterPro" id="IPR029060">
    <property type="entry name" value="PIN-like_dom_sf"/>
</dbReference>
<protein>
    <recommendedName>
        <fullName evidence="5">PIN domain-containing protein</fullName>
    </recommendedName>
</protein>
<dbReference type="Pfam" id="PF13470">
    <property type="entry name" value="PIN_3"/>
    <property type="match status" value="1"/>
</dbReference>
<dbReference type="GO" id="GO:0046872">
    <property type="term" value="F:metal ion binding"/>
    <property type="evidence" value="ECO:0007669"/>
    <property type="project" value="UniProtKB-KW"/>
</dbReference>
<dbReference type="SUPFAM" id="SSF88723">
    <property type="entry name" value="PIN domain-like"/>
    <property type="match status" value="1"/>
</dbReference>
<feature type="domain" description="PIN" evidence="5">
    <location>
        <begin position="14"/>
        <end position="148"/>
    </location>
</feature>
<gene>
    <name evidence="6" type="ORF">B5G02_02200</name>
</gene>
<dbReference type="OrthoDB" id="3173659at2"/>
<organism evidence="6 7">
    <name type="scientific">[Collinsella] massiliensis</name>
    <dbReference type="NCBI Taxonomy" id="1232426"/>
    <lineage>
        <taxon>Bacteria</taxon>
        <taxon>Bacillati</taxon>
        <taxon>Actinomycetota</taxon>
        <taxon>Coriobacteriia</taxon>
        <taxon>Coriobacteriales</taxon>
        <taxon>Coriobacteriaceae</taxon>
        <taxon>Enorma</taxon>
    </lineage>
</organism>
<dbReference type="GO" id="GO:0004518">
    <property type="term" value="F:nuclease activity"/>
    <property type="evidence" value="ECO:0007669"/>
    <property type="project" value="UniProtKB-KW"/>
</dbReference>
<keyword evidence="2" id="KW-0479">Metal-binding</keyword>
<dbReference type="RefSeq" id="WP_094335000.1">
    <property type="nucleotide sequence ID" value="NZ_NFIE01000004.1"/>
</dbReference>
<evidence type="ECO:0000256" key="4">
    <source>
        <dbReference type="ARBA" id="ARBA00022842"/>
    </source>
</evidence>
<dbReference type="InterPro" id="IPR002716">
    <property type="entry name" value="PIN_dom"/>
</dbReference>
<reference evidence="7" key="1">
    <citation type="submission" date="2017-04" db="EMBL/GenBank/DDBJ databases">
        <title>Function of individual gut microbiota members based on whole genome sequencing of pure cultures obtained from chicken caecum.</title>
        <authorList>
            <person name="Medvecky M."/>
            <person name="Cejkova D."/>
            <person name="Polansky O."/>
            <person name="Karasova D."/>
            <person name="Kubasova T."/>
            <person name="Cizek A."/>
            <person name="Rychlik I."/>
        </authorList>
    </citation>
    <scope>NUCLEOTIDE SEQUENCE [LARGE SCALE GENOMIC DNA]</scope>
    <source>
        <strain evidence="7">An5</strain>
    </source>
</reference>
<evidence type="ECO:0000259" key="5">
    <source>
        <dbReference type="Pfam" id="PF13470"/>
    </source>
</evidence>
<keyword evidence="4" id="KW-0460">Magnesium</keyword>
<evidence type="ECO:0000313" key="6">
    <source>
        <dbReference type="EMBL" id="OUN89313.1"/>
    </source>
</evidence>